<gene>
    <name evidence="2" type="ORF">SDJN03_20439</name>
</gene>
<protein>
    <submittedName>
        <fullName evidence="2">Protein LURP-one-related 15</fullName>
    </submittedName>
</protein>
<feature type="non-terminal residue" evidence="2">
    <location>
        <position position="1"/>
    </location>
</feature>
<reference evidence="2 3" key="1">
    <citation type="journal article" date="2021" name="Hortic Res">
        <title>The domestication of Cucurbita argyrosperma as revealed by the genome of its wild relative.</title>
        <authorList>
            <person name="Barrera-Redondo J."/>
            <person name="Sanchez-de la Vega G."/>
            <person name="Aguirre-Liguori J.A."/>
            <person name="Castellanos-Morales G."/>
            <person name="Gutierrez-Guerrero Y.T."/>
            <person name="Aguirre-Dugua X."/>
            <person name="Aguirre-Planter E."/>
            <person name="Tenaillon M.I."/>
            <person name="Lira-Saade R."/>
            <person name="Eguiarte L.E."/>
        </authorList>
    </citation>
    <scope>NUCLEOTIDE SEQUENCE [LARGE SCALE GENOMIC DNA]</scope>
    <source>
        <strain evidence="2">JBR-2021</strain>
    </source>
</reference>
<dbReference type="EMBL" id="JAGKQH010000014">
    <property type="protein sequence ID" value="KAG6580437.1"/>
    <property type="molecule type" value="Genomic_DNA"/>
</dbReference>
<dbReference type="Proteomes" id="UP000685013">
    <property type="component" value="Chromosome 14"/>
</dbReference>
<keyword evidence="3" id="KW-1185">Reference proteome</keyword>
<dbReference type="PANTHER" id="PTHR31087">
    <property type="match status" value="1"/>
</dbReference>
<keyword evidence="1" id="KW-0812">Transmembrane</keyword>
<evidence type="ECO:0000313" key="2">
    <source>
        <dbReference type="EMBL" id="KAG6580437.1"/>
    </source>
</evidence>
<dbReference type="PANTHER" id="PTHR31087:SF58">
    <property type="entry name" value="OS07G0230700 PROTEIN"/>
    <property type="match status" value="1"/>
</dbReference>
<dbReference type="Pfam" id="PF04525">
    <property type="entry name" value="LOR"/>
    <property type="match status" value="1"/>
</dbReference>
<accession>A0AAV6MES5</accession>
<keyword evidence="1" id="KW-0472">Membrane</keyword>
<comment type="caution">
    <text evidence="2">The sequence shown here is derived from an EMBL/GenBank/DDBJ whole genome shotgun (WGS) entry which is preliminary data.</text>
</comment>
<dbReference type="InterPro" id="IPR007612">
    <property type="entry name" value="LOR"/>
</dbReference>
<keyword evidence="1" id="KW-1133">Transmembrane helix</keyword>
<evidence type="ECO:0000313" key="3">
    <source>
        <dbReference type="Proteomes" id="UP000685013"/>
    </source>
</evidence>
<organism evidence="2 3">
    <name type="scientific">Cucurbita argyrosperma subsp. sororia</name>
    <dbReference type="NCBI Taxonomy" id="37648"/>
    <lineage>
        <taxon>Eukaryota</taxon>
        <taxon>Viridiplantae</taxon>
        <taxon>Streptophyta</taxon>
        <taxon>Embryophyta</taxon>
        <taxon>Tracheophyta</taxon>
        <taxon>Spermatophyta</taxon>
        <taxon>Magnoliopsida</taxon>
        <taxon>eudicotyledons</taxon>
        <taxon>Gunneridae</taxon>
        <taxon>Pentapetalae</taxon>
        <taxon>rosids</taxon>
        <taxon>fabids</taxon>
        <taxon>Cucurbitales</taxon>
        <taxon>Cucurbitaceae</taxon>
        <taxon>Cucurbiteae</taxon>
        <taxon>Cucurbita</taxon>
    </lineage>
</organism>
<evidence type="ECO:0000256" key="1">
    <source>
        <dbReference type="SAM" id="Phobius"/>
    </source>
</evidence>
<dbReference type="AlphaFoldDB" id="A0AAV6MES5"/>
<proteinExistence type="predicted"/>
<name>A0AAV6MES5_9ROSI</name>
<feature type="transmembrane region" description="Helical" evidence="1">
    <location>
        <begin position="452"/>
        <end position="477"/>
    </location>
</feature>
<sequence length="491" mass="53958">MANPTTSHLPAPTNYAPLAKPVAVVSPQFMAPYPVDLRVTKKVMTLAEGTFTVTDVNGTVMFMVKGSVFSLHDRRILLDAAGNPIISFQQKLFSAHRKWYAFRGDSTDSKDLLFTVKKSSILQLRTQLDVILASNTSESSCDFKIKGSWLERSCTISLGDGSTIIAQMHRQHNLQSVLFDKDTFGVTVYPNVDYAFIVALGPTGQVGWRTGTSGQGVEKLRILRTGNLALADGLEGIKWHVRNNPPNTNNLSFITLNAEGLDFFNAPGNKIATIPSGTPQSLSFLALGNKTGNLGLYYYSSDNGNFEASFRALRTSCEHPLACSPYGVCTFSNSCSCIRLETEKKGASPECGEEMSGEFCGGIEGEMVELEGVSSILRGDRRRVNVSKEECGEWCLEDCECTAALHYWKECYVYREVIGVKQIEKGRGLSYMVKAPKGSWSRPQDSGSFNKWVLTVVCVVEGFLLIAASGGIAYLFLKRRSKNLMDRDTHS</sequence>